<evidence type="ECO:0000313" key="2">
    <source>
        <dbReference type="Proteomes" id="UP000600918"/>
    </source>
</evidence>
<gene>
    <name evidence="1" type="ORF">H0235_009432</name>
</gene>
<reference evidence="1" key="1">
    <citation type="journal article" date="2020" name="G3 (Bethesda)">
        <title>High-Quality Assemblies for Three Invasive Social Wasps from the &lt;i&gt;Vespula&lt;/i&gt; Genus.</title>
        <authorList>
            <person name="Harrop T.W.R."/>
            <person name="Guhlin J."/>
            <person name="McLaughlin G.M."/>
            <person name="Permina E."/>
            <person name="Stockwell P."/>
            <person name="Gilligan J."/>
            <person name="Le Lec M.F."/>
            <person name="Gruber M.A.M."/>
            <person name="Quinn O."/>
            <person name="Lovegrove M."/>
            <person name="Duncan E.J."/>
            <person name="Remnant E.J."/>
            <person name="Van Eeckhoven J."/>
            <person name="Graham B."/>
            <person name="Knapp R.A."/>
            <person name="Langford K.W."/>
            <person name="Kronenberg Z."/>
            <person name="Press M.O."/>
            <person name="Eacker S.M."/>
            <person name="Wilson-Rankin E.E."/>
            <person name="Purcell J."/>
            <person name="Lester P.J."/>
            <person name="Dearden P.K."/>
        </authorList>
    </citation>
    <scope>NUCLEOTIDE SEQUENCE</scope>
    <source>
        <strain evidence="1">Volc-1</strain>
    </source>
</reference>
<dbReference type="Proteomes" id="UP000600918">
    <property type="component" value="Unassembled WGS sequence"/>
</dbReference>
<evidence type="ECO:0000313" key="1">
    <source>
        <dbReference type="EMBL" id="KAF7421596.1"/>
    </source>
</evidence>
<dbReference type="EMBL" id="JACSDY010000008">
    <property type="protein sequence ID" value="KAF7421596.1"/>
    <property type="molecule type" value="Genomic_DNA"/>
</dbReference>
<keyword evidence="2" id="KW-1185">Reference proteome</keyword>
<sequence length="135" mass="15264">MCRVAKSKLWNAALMVYKRILPTKGATPLDGSSRRFKDPPSRASEAFPAAAISLLSQHKTLREESPLRPELQRNENFSSKIFQLVFSATVILKDDAIPWIVTVEVILGTVQRSHIVDKRLVISSKRGLHWNERIS</sequence>
<proteinExistence type="predicted"/>
<comment type="caution">
    <text evidence="1">The sequence shown here is derived from an EMBL/GenBank/DDBJ whole genome shotgun (WGS) entry which is preliminary data.</text>
</comment>
<dbReference type="AlphaFoldDB" id="A0A834NYH1"/>
<protein>
    <submittedName>
        <fullName evidence="1">Uncharacterized protein</fullName>
    </submittedName>
</protein>
<organism evidence="1 2">
    <name type="scientific">Vespula pensylvanica</name>
    <name type="common">Western yellow jacket</name>
    <name type="synonym">Wasp</name>
    <dbReference type="NCBI Taxonomy" id="30213"/>
    <lineage>
        <taxon>Eukaryota</taxon>
        <taxon>Metazoa</taxon>
        <taxon>Ecdysozoa</taxon>
        <taxon>Arthropoda</taxon>
        <taxon>Hexapoda</taxon>
        <taxon>Insecta</taxon>
        <taxon>Pterygota</taxon>
        <taxon>Neoptera</taxon>
        <taxon>Endopterygota</taxon>
        <taxon>Hymenoptera</taxon>
        <taxon>Apocrita</taxon>
        <taxon>Aculeata</taxon>
        <taxon>Vespoidea</taxon>
        <taxon>Vespidae</taxon>
        <taxon>Vespinae</taxon>
        <taxon>Vespula</taxon>
    </lineage>
</organism>
<name>A0A834NYH1_VESPE</name>
<accession>A0A834NYH1</accession>